<accession>A0A1H4FUY7</accession>
<protein>
    <submittedName>
        <fullName evidence="2">FixH protein</fullName>
    </submittedName>
</protein>
<feature type="transmembrane region" description="Helical" evidence="1">
    <location>
        <begin position="6"/>
        <end position="23"/>
    </location>
</feature>
<dbReference type="InterPro" id="IPR008620">
    <property type="entry name" value="FixH"/>
</dbReference>
<proteinExistence type="predicted"/>
<dbReference type="RefSeq" id="WP_168927966.1">
    <property type="nucleotide sequence ID" value="NZ_BKAT01000050.1"/>
</dbReference>
<keyword evidence="3" id="KW-1185">Reference proteome</keyword>
<organism evidence="2 3">
    <name type="scientific">Chitinophaga terrae</name>
    <name type="common">ex Kim and Jung 2007</name>
    <dbReference type="NCBI Taxonomy" id="408074"/>
    <lineage>
        <taxon>Bacteria</taxon>
        <taxon>Pseudomonadati</taxon>
        <taxon>Bacteroidota</taxon>
        <taxon>Chitinophagia</taxon>
        <taxon>Chitinophagales</taxon>
        <taxon>Chitinophagaceae</taxon>
        <taxon>Chitinophaga</taxon>
    </lineage>
</organism>
<dbReference type="Pfam" id="PF05751">
    <property type="entry name" value="FixH"/>
    <property type="match status" value="1"/>
</dbReference>
<reference evidence="3" key="1">
    <citation type="submission" date="2016-10" db="EMBL/GenBank/DDBJ databases">
        <authorList>
            <person name="Varghese N."/>
            <person name="Submissions S."/>
        </authorList>
    </citation>
    <scope>NUCLEOTIDE SEQUENCE [LARGE SCALE GENOMIC DNA]</scope>
    <source>
        <strain evidence="3">DSM 23920</strain>
    </source>
</reference>
<dbReference type="EMBL" id="FNRL01000028">
    <property type="protein sequence ID" value="SEB00312.1"/>
    <property type="molecule type" value="Genomic_DNA"/>
</dbReference>
<dbReference type="Proteomes" id="UP000199656">
    <property type="component" value="Unassembled WGS sequence"/>
</dbReference>
<dbReference type="STRING" id="408074.SAMN05660909_04651"/>
<sequence>MNWGYKIIIVFVLFAAGMLTLVAKSLRTRIDMVTPDYYKEELRYQQVIDGKRNASGLSAPLGISQSDAAIVLTFPAEMRNPGVNGELKFYRPSDAGKDINVPLKIAAAGEQQLDKQLFTKGLYKVIVQWTMNDRPFYMEEMITVN</sequence>
<name>A0A1H4FUY7_9BACT</name>
<evidence type="ECO:0000313" key="3">
    <source>
        <dbReference type="Proteomes" id="UP000199656"/>
    </source>
</evidence>
<keyword evidence="1" id="KW-0472">Membrane</keyword>
<keyword evidence="1" id="KW-0812">Transmembrane</keyword>
<evidence type="ECO:0000313" key="2">
    <source>
        <dbReference type="EMBL" id="SEB00312.1"/>
    </source>
</evidence>
<evidence type="ECO:0000256" key="1">
    <source>
        <dbReference type="SAM" id="Phobius"/>
    </source>
</evidence>
<keyword evidence="1" id="KW-1133">Transmembrane helix</keyword>
<dbReference type="AlphaFoldDB" id="A0A1H4FUY7"/>
<gene>
    <name evidence="2" type="ORF">SAMN05660909_04651</name>
</gene>